<evidence type="ECO:0000313" key="1">
    <source>
        <dbReference type="EMBL" id="MBT1157071.1"/>
    </source>
</evidence>
<protein>
    <submittedName>
        <fullName evidence="1">Uncharacterized protein</fullName>
    </submittedName>
</protein>
<reference evidence="1" key="1">
    <citation type="journal article" date="2021" name="Microorganisms">
        <title>Phylogenomic Reconstruction and Metabolic Potential of the Genus Aminobacter.</title>
        <authorList>
            <person name="Artuso I."/>
            <person name="Turrini P."/>
            <person name="Pirolo M."/>
            <person name="Lugli G.A."/>
            <person name="Ventura M."/>
            <person name="Visca P."/>
        </authorList>
    </citation>
    <scope>NUCLEOTIDE SEQUENCE</scope>
    <source>
        <strain evidence="1">LMG 26462</strain>
    </source>
</reference>
<evidence type="ECO:0000313" key="2">
    <source>
        <dbReference type="Proteomes" id="UP001138921"/>
    </source>
</evidence>
<proteinExistence type="predicted"/>
<name>A0A9X1ABW7_9HYPH</name>
<comment type="caution">
    <text evidence="1">The sequence shown here is derived from an EMBL/GenBank/DDBJ whole genome shotgun (WGS) entry which is preliminary data.</text>
</comment>
<dbReference type="AlphaFoldDB" id="A0A9X1ABW7"/>
<reference evidence="1" key="2">
    <citation type="submission" date="2021-03" db="EMBL/GenBank/DDBJ databases">
        <authorList>
            <person name="Artuso I."/>
            <person name="Turrini P."/>
            <person name="Pirolo M."/>
            <person name="Lugli G.A."/>
            <person name="Ventura M."/>
            <person name="Visca P."/>
        </authorList>
    </citation>
    <scope>NUCLEOTIDE SEQUENCE</scope>
    <source>
        <strain evidence="1">LMG 26462</strain>
    </source>
</reference>
<sequence>MITTLAFSAFVAVSCGWIGVRAVREHRAVLAERRGLLDDAAKLFDNARITFGRDHFPVLVGRLDDGRRAKVELIADTMVTRRLPQLWLRVTLSEGKECARPTIGALARPTGAEYYSLVHDMPEWMTPPQTETSLLMRGDGSATAWQAERVSALFRSLFADPQVKEAVITPRGTRVIRQAAQGDPGAHKVLRQARFPLKAIPSELVSLAIAEAETLSALLAEDDDTIPAYEAA</sequence>
<dbReference type="RefSeq" id="WP_214391017.1">
    <property type="nucleotide sequence ID" value="NZ_JAFLWW010000004.1"/>
</dbReference>
<accession>A0A9X1ABW7</accession>
<gene>
    <name evidence="1" type="ORF">J1C56_15845</name>
</gene>
<organism evidence="1 2">
    <name type="scientific">Aminobacter anthyllidis</name>
    <dbReference type="NCBI Taxonomy" id="1035067"/>
    <lineage>
        <taxon>Bacteria</taxon>
        <taxon>Pseudomonadati</taxon>
        <taxon>Pseudomonadota</taxon>
        <taxon>Alphaproteobacteria</taxon>
        <taxon>Hyphomicrobiales</taxon>
        <taxon>Phyllobacteriaceae</taxon>
        <taxon>Aminobacter</taxon>
    </lineage>
</organism>
<keyword evidence="2" id="KW-1185">Reference proteome</keyword>
<dbReference type="EMBL" id="JAFLWW010000004">
    <property type="protein sequence ID" value="MBT1157071.1"/>
    <property type="molecule type" value="Genomic_DNA"/>
</dbReference>
<dbReference type="Proteomes" id="UP001138921">
    <property type="component" value="Unassembled WGS sequence"/>
</dbReference>